<dbReference type="OrthoDB" id="9800801at2"/>
<reference evidence="10 11" key="1">
    <citation type="journal article" date="2018" name="Sci. Rep.">
        <title>A novel species of the marine cyanobacterium Acaryochloris with a unique pigment content and lifestyle.</title>
        <authorList>
            <person name="Partensky F."/>
            <person name="Six C."/>
            <person name="Ratin M."/>
            <person name="Garczarek L."/>
            <person name="Vaulot D."/>
            <person name="Probert I."/>
            <person name="Calteau A."/>
            <person name="Gourvil P."/>
            <person name="Marie D."/>
            <person name="Grebert T."/>
            <person name="Bouchier C."/>
            <person name="Le Panse S."/>
            <person name="Gachenot M."/>
            <person name="Rodriguez F."/>
            <person name="Garrido J.L."/>
        </authorList>
    </citation>
    <scope>NUCLEOTIDE SEQUENCE [LARGE SCALE GENOMIC DNA]</scope>
    <source>
        <strain evidence="10 11">RCC1774</strain>
    </source>
</reference>
<dbReference type="InterPro" id="IPR017985">
    <property type="entry name" value="MeTrfase_CN4_CS"/>
</dbReference>
<dbReference type="InterPro" id="IPR029063">
    <property type="entry name" value="SAM-dependent_MTases_sf"/>
</dbReference>
<dbReference type="GO" id="GO:0003677">
    <property type="term" value="F:DNA binding"/>
    <property type="evidence" value="ECO:0007669"/>
    <property type="project" value="UniProtKB-KW"/>
</dbReference>
<name>A0A2W1JU90_9CYAN</name>
<keyword evidence="5" id="KW-0949">S-adenosyl-L-methionine</keyword>
<dbReference type="AlphaFoldDB" id="A0A2W1JU90"/>
<keyword evidence="4" id="KW-0808">Transferase</keyword>
<dbReference type="Pfam" id="PF01555">
    <property type="entry name" value="N6_N4_Mtase"/>
    <property type="match status" value="1"/>
</dbReference>
<protein>
    <recommendedName>
        <fullName evidence="2">site-specific DNA-methyltransferase (cytosine-N(4)-specific)</fullName>
        <ecNumber evidence="2">2.1.1.113</ecNumber>
    </recommendedName>
</protein>
<sequence>MVAAEDRAFHAWYRFVLSFPPHLVNEYLEKFGLESQSILLDPFCGTGTTIVEAKLRGISGVGIEANPVAHLASVVKTTWDIDPHQLMVQAQQVAMMTAETPVYQSETALRTLPAETLKLLLNNSISPRPLHRALVLLGSLEQQVESPYFDHWRVAFAKAIVKHCSNLHFGPEVGVKRKKREDAPVIKHWLAEVAAISENLQMAPESNAQTTVYHADARDVAQYLQPQSIDAVFTSPPYPNEKDYTRTTRLETVLLGFIKDGEDLRNLKKGLLRSNSRNVYKEDQDDVWIQNHPSILELADRIEARRIELGKTSGFEKKYPQVTRLYFGGMARHLASLRPYLKPGARLGYVVGDQASFLQIMIRTGQLLAEVAEGLGYQVESIDLFRTRRSSRTEQHMREEVVVLRWPG</sequence>
<evidence type="ECO:0000256" key="2">
    <source>
        <dbReference type="ARBA" id="ARBA00012185"/>
    </source>
</evidence>
<comment type="similarity">
    <text evidence="1">Belongs to the N(4)/N(6)-methyltransferase family. N(4) subfamily.</text>
</comment>
<dbReference type="Gene3D" id="3.40.50.150">
    <property type="entry name" value="Vaccinia Virus protein VP39"/>
    <property type="match status" value="2"/>
</dbReference>
<keyword evidence="7" id="KW-0238">DNA-binding</keyword>
<evidence type="ECO:0000313" key="11">
    <source>
        <dbReference type="Proteomes" id="UP000248857"/>
    </source>
</evidence>
<evidence type="ECO:0000256" key="3">
    <source>
        <dbReference type="ARBA" id="ARBA00022603"/>
    </source>
</evidence>
<dbReference type="GO" id="GO:0015667">
    <property type="term" value="F:site-specific DNA-methyltransferase (cytosine-N4-specific) activity"/>
    <property type="evidence" value="ECO:0007669"/>
    <property type="project" value="UniProtKB-EC"/>
</dbReference>
<dbReference type="GO" id="GO:0032259">
    <property type="term" value="P:methylation"/>
    <property type="evidence" value="ECO:0007669"/>
    <property type="project" value="UniProtKB-KW"/>
</dbReference>
<feature type="domain" description="DNA methylase N-4/N-6" evidence="9">
    <location>
        <begin position="18"/>
        <end position="68"/>
    </location>
</feature>
<organism evidence="10 11">
    <name type="scientific">Acaryochloris thomasi RCC1774</name>
    <dbReference type="NCBI Taxonomy" id="1764569"/>
    <lineage>
        <taxon>Bacteria</taxon>
        <taxon>Bacillati</taxon>
        <taxon>Cyanobacteriota</taxon>
        <taxon>Cyanophyceae</taxon>
        <taxon>Acaryochloridales</taxon>
        <taxon>Acaryochloridaceae</taxon>
        <taxon>Acaryochloris</taxon>
        <taxon>Acaryochloris thomasi</taxon>
    </lineage>
</organism>
<proteinExistence type="inferred from homology"/>
<comment type="catalytic activity">
    <reaction evidence="8">
        <text>a 2'-deoxycytidine in DNA + S-adenosyl-L-methionine = an N(4)-methyl-2'-deoxycytidine in DNA + S-adenosyl-L-homocysteine + H(+)</text>
        <dbReference type="Rhea" id="RHEA:16857"/>
        <dbReference type="Rhea" id="RHEA-COMP:11369"/>
        <dbReference type="Rhea" id="RHEA-COMP:13674"/>
        <dbReference type="ChEBI" id="CHEBI:15378"/>
        <dbReference type="ChEBI" id="CHEBI:57856"/>
        <dbReference type="ChEBI" id="CHEBI:59789"/>
        <dbReference type="ChEBI" id="CHEBI:85452"/>
        <dbReference type="ChEBI" id="CHEBI:137933"/>
        <dbReference type="EC" id="2.1.1.113"/>
    </reaction>
</comment>
<dbReference type="SUPFAM" id="SSF53335">
    <property type="entry name" value="S-adenosyl-L-methionine-dependent methyltransferases"/>
    <property type="match status" value="2"/>
</dbReference>
<dbReference type="EC" id="2.1.1.113" evidence="2"/>
<keyword evidence="6" id="KW-0680">Restriction system</keyword>
<dbReference type="GO" id="GO:0009307">
    <property type="term" value="P:DNA restriction-modification system"/>
    <property type="evidence" value="ECO:0007669"/>
    <property type="project" value="UniProtKB-KW"/>
</dbReference>
<evidence type="ECO:0000256" key="8">
    <source>
        <dbReference type="ARBA" id="ARBA00049120"/>
    </source>
</evidence>
<evidence type="ECO:0000256" key="7">
    <source>
        <dbReference type="ARBA" id="ARBA00023125"/>
    </source>
</evidence>
<dbReference type="PROSITE" id="PS00093">
    <property type="entry name" value="N4_MTASE"/>
    <property type="match status" value="1"/>
</dbReference>
<dbReference type="InterPro" id="IPR002941">
    <property type="entry name" value="DNA_methylase_N4/N6"/>
</dbReference>
<dbReference type="EMBL" id="PQWO01000002">
    <property type="protein sequence ID" value="PZD74575.1"/>
    <property type="molecule type" value="Genomic_DNA"/>
</dbReference>
<evidence type="ECO:0000256" key="1">
    <source>
        <dbReference type="ARBA" id="ARBA00010203"/>
    </source>
</evidence>
<gene>
    <name evidence="10" type="ORF">C1752_00962</name>
</gene>
<evidence type="ECO:0000256" key="6">
    <source>
        <dbReference type="ARBA" id="ARBA00022747"/>
    </source>
</evidence>
<evidence type="ECO:0000313" key="10">
    <source>
        <dbReference type="EMBL" id="PZD74575.1"/>
    </source>
</evidence>
<dbReference type="GO" id="GO:0008170">
    <property type="term" value="F:N-methyltransferase activity"/>
    <property type="evidence" value="ECO:0007669"/>
    <property type="project" value="InterPro"/>
</dbReference>
<evidence type="ECO:0000256" key="5">
    <source>
        <dbReference type="ARBA" id="ARBA00022691"/>
    </source>
</evidence>
<evidence type="ECO:0000259" key="9">
    <source>
        <dbReference type="Pfam" id="PF01555"/>
    </source>
</evidence>
<dbReference type="Proteomes" id="UP000248857">
    <property type="component" value="Unassembled WGS sequence"/>
</dbReference>
<keyword evidence="3" id="KW-0489">Methyltransferase</keyword>
<comment type="caution">
    <text evidence="10">The sequence shown here is derived from an EMBL/GenBank/DDBJ whole genome shotgun (WGS) entry which is preliminary data.</text>
</comment>
<evidence type="ECO:0000256" key="4">
    <source>
        <dbReference type="ARBA" id="ARBA00022679"/>
    </source>
</evidence>
<accession>A0A2W1JU90</accession>
<dbReference type="RefSeq" id="WP_110984918.1">
    <property type="nucleotide sequence ID" value="NZ_CAWNWM010000002.1"/>
</dbReference>
<keyword evidence="11" id="KW-1185">Reference proteome</keyword>